<dbReference type="Proteomes" id="UP000594261">
    <property type="component" value="Chromosome 12"/>
</dbReference>
<dbReference type="OrthoDB" id="7289984at2759"/>
<dbReference type="GO" id="GO:0016491">
    <property type="term" value="F:oxidoreductase activity"/>
    <property type="evidence" value="ECO:0007669"/>
    <property type="project" value="UniProtKB-KW"/>
</dbReference>
<reference evidence="5 6" key="1">
    <citation type="journal article" date="2016" name="G3 (Bethesda)">
        <title>First Draft Assembly and Annotation of the Genome of a California Endemic Oak Quercus lobata Nee (Fagaceae).</title>
        <authorList>
            <person name="Sork V.L."/>
            <person name="Fitz-Gibbon S.T."/>
            <person name="Puiu D."/>
            <person name="Crepeau M."/>
            <person name="Gugger P.F."/>
            <person name="Sherman R."/>
            <person name="Stevens K."/>
            <person name="Langley C.H."/>
            <person name="Pellegrini M."/>
            <person name="Salzberg S.L."/>
        </authorList>
    </citation>
    <scope>NUCLEOTIDE SEQUENCE [LARGE SCALE GENOMIC DNA]</scope>
    <source>
        <strain evidence="5 6">cv. SW786</strain>
    </source>
</reference>
<dbReference type="PRINTS" id="PR00080">
    <property type="entry name" value="SDRFAMILY"/>
</dbReference>
<dbReference type="OMA" id="HMTEPYK"/>
<evidence type="ECO:0000256" key="4">
    <source>
        <dbReference type="RuleBase" id="RU000363"/>
    </source>
</evidence>
<gene>
    <name evidence="5" type="primary">LOC115972004</name>
</gene>
<organism evidence="5 6">
    <name type="scientific">Quercus lobata</name>
    <name type="common">Valley oak</name>
    <dbReference type="NCBI Taxonomy" id="97700"/>
    <lineage>
        <taxon>Eukaryota</taxon>
        <taxon>Viridiplantae</taxon>
        <taxon>Streptophyta</taxon>
        <taxon>Embryophyta</taxon>
        <taxon>Tracheophyta</taxon>
        <taxon>Spermatophyta</taxon>
        <taxon>Magnoliopsida</taxon>
        <taxon>eudicotyledons</taxon>
        <taxon>Gunneridae</taxon>
        <taxon>Pentapetalae</taxon>
        <taxon>rosids</taxon>
        <taxon>fabids</taxon>
        <taxon>Fagales</taxon>
        <taxon>Fagaceae</taxon>
        <taxon>Quercus</taxon>
    </lineage>
</organism>
<evidence type="ECO:0000256" key="1">
    <source>
        <dbReference type="ARBA" id="ARBA00006484"/>
    </source>
</evidence>
<keyword evidence="3" id="KW-0560">Oxidoreductase</keyword>
<sequence>MAETTKNPETKRVAVVTGANKGIGFEISKQLASNGVKVILTARDVKRGTEAVEILKAAGYSDLSFHQLDVSDPVSISSFVNFIKTEFGKLDILVNNAAVNGLTTVGTVDPKDLKFGPDDVEGPNAGAFKKFVQQTYESAVNSFKTNYYGIKHLSEELIPLLQLSKSPRIVNISSRLGQLKLISNENAKKKLGDIDGLTEEKVDEVVEEFLEDVKENLIEDKGWPSNNFSAYSVTKTVLNAYTRVLAKKYPTIAINAVGPGFTKTDLNYNAGALTTEEAAKGPVMLALTLDSKSSGLFFDKTEMSTF</sequence>
<dbReference type="Gene3D" id="3.40.50.720">
    <property type="entry name" value="NAD(P)-binding Rossmann-like Domain"/>
    <property type="match status" value="1"/>
</dbReference>
<dbReference type="KEGG" id="qlo:115972004"/>
<protein>
    <recommendedName>
        <fullName evidence="7">Salutaridine reductase</fullName>
    </recommendedName>
</protein>
<dbReference type="Pfam" id="PF00106">
    <property type="entry name" value="adh_short"/>
    <property type="match status" value="1"/>
</dbReference>
<dbReference type="PANTHER" id="PTHR43490">
    <property type="entry name" value="(+)-NEOMENTHOL DEHYDROGENASE"/>
    <property type="match status" value="1"/>
</dbReference>
<dbReference type="PRINTS" id="PR00081">
    <property type="entry name" value="GDHRDH"/>
</dbReference>
<dbReference type="EnsemblPlants" id="QL12p017943:mrna">
    <property type="protein sequence ID" value="QL12p017943:mrna"/>
    <property type="gene ID" value="QL12p017943"/>
</dbReference>
<evidence type="ECO:0000313" key="5">
    <source>
        <dbReference type="EnsemblPlants" id="QL12p017943:mrna"/>
    </source>
</evidence>
<keyword evidence="6" id="KW-1185">Reference proteome</keyword>
<evidence type="ECO:0008006" key="7">
    <source>
        <dbReference type="Google" id="ProtNLM"/>
    </source>
</evidence>
<dbReference type="RefSeq" id="XP_030948000.1">
    <property type="nucleotide sequence ID" value="XM_031092140.1"/>
</dbReference>
<name>A0A7N2N3A1_QUELO</name>
<dbReference type="InParanoid" id="A0A7N2N3A1"/>
<dbReference type="Gramene" id="QL12p017943:mrna">
    <property type="protein sequence ID" value="QL12p017943:mrna"/>
    <property type="gene ID" value="QL12p017943"/>
</dbReference>
<evidence type="ECO:0000256" key="2">
    <source>
        <dbReference type="ARBA" id="ARBA00022857"/>
    </source>
</evidence>
<dbReference type="GO" id="GO:0016020">
    <property type="term" value="C:membrane"/>
    <property type="evidence" value="ECO:0007669"/>
    <property type="project" value="TreeGrafter"/>
</dbReference>
<evidence type="ECO:0000256" key="3">
    <source>
        <dbReference type="ARBA" id="ARBA00023002"/>
    </source>
</evidence>
<evidence type="ECO:0000313" key="6">
    <source>
        <dbReference type="Proteomes" id="UP000594261"/>
    </source>
</evidence>
<dbReference type="SUPFAM" id="SSF51735">
    <property type="entry name" value="NAD(P)-binding Rossmann-fold domains"/>
    <property type="match status" value="1"/>
</dbReference>
<proteinExistence type="inferred from homology"/>
<keyword evidence="2" id="KW-0521">NADP</keyword>
<dbReference type="InterPro" id="IPR002347">
    <property type="entry name" value="SDR_fam"/>
</dbReference>
<dbReference type="GeneID" id="115972004"/>
<dbReference type="EMBL" id="LRBV02000012">
    <property type="status" value="NOT_ANNOTATED_CDS"/>
    <property type="molecule type" value="Genomic_DNA"/>
</dbReference>
<dbReference type="InterPro" id="IPR036291">
    <property type="entry name" value="NAD(P)-bd_dom_sf"/>
</dbReference>
<accession>A0A7N2N3A1</accession>
<dbReference type="AlphaFoldDB" id="A0A7N2N3A1"/>
<reference evidence="5" key="2">
    <citation type="submission" date="2021-01" db="UniProtKB">
        <authorList>
            <consortium name="EnsemblPlants"/>
        </authorList>
    </citation>
    <scope>IDENTIFICATION</scope>
</reference>
<dbReference type="PANTHER" id="PTHR43490:SF131">
    <property type="entry name" value="SALUTARIDINE REDUCTASE-LIKE ISOFORM X2"/>
    <property type="match status" value="1"/>
</dbReference>
<comment type="similarity">
    <text evidence="1 4">Belongs to the short-chain dehydrogenases/reductases (SDR) family.</text>
</comment>